<dbReference type="EMBL" id="BGPR01088848">
    <property type="protein sequence ID" value="GBM12923.1"/>
    <property type="molecule type" value="Genomic_DNA"/>
</dbReference>
<accession>A0A4Y2D850</accession>
<protein>
    <submittedName>
        <fullName evidence="2">Uncharacterized protein</fullName>
    </submittedName>
</protein>
<evidence type="ECO:0000256" key="1">
    <source>
        <dbReference type="SAM" id="MobiDB-lite"/>
    </source>
</evidence>
<feature type="non-terminal residue" evidence="2">
    <location>
        <position position="1"/>
    </location>
</feature>
<dbReference type="Proteomes" id="UP000499080">
    <property type="component" value="Unassembled WGS sequence"/>
</dbReference>
<dbReference type="AlphaFoldDB" id="A0A4Y2D850"/>
<comment type="caution">
    <text evidence="2">The sequence shown here is derived from an EMBL/GenBank/DDBJ whole genome shotgun (WGS) entry which is preliminary data.</text>
</comment>
<organism evidence="2 3">
    <name type="scientific">Araneus ventricosus</name>
    <name type="common">Orbweaver spider</name>
    <name type="synonym">Epeira ventricosa</name>
    <dbReference type="NCBI Taxonomy" id="182803"/>
    <lineage>
        <taxon>Eukaryota</taxon>
        <taxon>Metazoa</taxon>
        <taxon>Ecdysozoa</taxon>
        <taxon>Arthropoda</taxon>
        <taxon>Chelicerata</taxon>
        <taxon>Arachnida</taxon>
        <taxon>Araneae</taxon>
        <taxon>Araneomorphae</taxon>
        <taxon>Entelegynae</taxon>
        <taxon>Araneoidea</taxon>
        <taxon>Araneidae</taxon>
        <taxon>Araneus</taxon>
    </lineage>
</organism>
<sequence>GRQSYTPSSPNENMESRLESVQASARELIRPSRERMGTRCLSMAADCRFGKGDLVSML</sequence>
<feature type="region of interest" description="Disordered" evidence="1">
    <location>
        <begin position="1"/>
        <end position="26"/>
    </location>
</feature>
<name>A0A4Y2D850_ARAVE</name>
<proteinExistence type="predicted"/>
<keyword evidence="3" id="KW-1185">Reference proteome</keyword>
<evidence type="ECO:0000313" key="2">
    <source>
        <dbReference type="EMBL" id="GBM12923.1"/>
    </source>
</evidence>
<reference evidence="2 3" key="1">
    <citation type="journal article" date="2019" name="Sci. Rep.">
        <title>Orb-weaving spider Araneus ventricosus genome elucidates the spidroin gene catalogue.</title>
        <authorList>
            <person name="Kono N."/>
            <person name="Nakamura H."/>
            <person name="Ohtoshi R."/>
            <person name="Moran D.A.P."/>
            <person name="Shinohara A."/>
            <person name="Yoshida Y."/>
            <person name="Fujiwara M."/>
            <person name="Mori M."/>
            <person name="Tomita M."/>
            <person name="Arakawa K."/>
        </authorList>
    </citation>
    <scope>NUCLEOTIDE SEQUENCE [LARGE SCALE GENOMIC DNA]</scope>
</reference>
<gene>
    <name evidence="2" type="ORF">AVEN_104430_1</name>
</gene>
<evidence type="ECO:0000313" key="3">
    <source>
        <dbReference type="Proteomes" id="UP000499080"/>
    </source>
</evidence>
<feature type="compositionally biased region" description="Polar residues" evidence="1">
    <location>
        <begin position="1"/>
        <end position="23"/>
    </location>
</feature>